<dbReference type="Gene3D" id="3.90.180.10">
    <property type="entry name" value="Medium-chain alcohol dehydrogenases, catalytic domain"/>
    <property type="match status" value="1"/>
</dbReference>
<dbReference type="InterPro" id="IPR020843">
    <property type="entry name" value="ER"/>
</dbReference>
<evidence type="ECO:0000313" key="4">
    <source>
        <dbReference type="EMBL" id="TLU71543.1"/>
    </source>
</evidence>
<evidence type="ECO:0000256" key="1">
    <source>
        <dbReference type="ARBA" id="ARBA00022857"/>
    </source>
</evidence>
<dbReference type="OrthoDB" id="9805883at2"/>
<proteinExistence type="predicted"/>
<dbReference type="InterPro" id="IPR013154">
    <property type="entry name" value="ADH-like_N"/>
</dbReference>
<dbReference type="AlphaFoldDB" id="A0A5R9J3V6"/>
<name>A0A5R9J3V6_9PROT</name>
<accession>A0A5R9J3V6</accession>
<evidence type="ECO:0000256" key="2">
    <source>
        <dbReference type="ARBA" id="ARBA00023002"/>
    </source>
</evidence>
<dbReference type="InterPro" id="IPR013149">
    <property type="entry name" value="ADH-like_C"/>
</dbReference>
<dbReference type="SUPFAM" id="SSF50129">
    <property type="entry name" value="GroES-like"/>
    <property type="match status" value="1"/>
</dbReference>
<dbReference type="Proteomes" id="UP000305654">
    <property type="component" value="Unassembled WGS sequence"/>
</dbReference>
<dbReference type="Gene3D" id="3.40.50.720">
    <property type="entry name" value="NAD(P)-binding Rossmann-like Domain"/>
    <property type="match status" value="1"/>
</dbReference>
<sequence>MSKAIRIHEYGGPEVLQWEDVPAPEPGPGEALILQHAVGLNYIDIYYRTGVYKVPGFPAVLGMEGAGVVEAVGPGVTSLAPGDRVAYSSSFGSYATRRVVAVDRLVKLPDSIDFTTAAGMMLRGLTVQALLRQVRPLQAGDTILVHAAAGGIGLLMCQWASHLGARVIGVVSTPEKAEVARANGAVAAIVGLHDLAAQVKHITDGAMVPVVYDSVGKDSFIASLDCLAPRGLMVSFGNASGEVTGVNLSQLSSRGSLYVTRPTLMSFIATRQALESSAAELFEMVRTGAVKITVGQQFALQEAAEAHRAMESRATTGSTVLIPG</sequence>
<dbReference type="InterPro" id="IPR036291">
    <property type="entry name" value="NAD(P)-bd_dom_sf"/>
</dbReference>
<reference evidence="4 5" key="1">
    <citation type="submission" date="2019-05" db="EMBL/GenBank/DDBJ databases">
        <authorList>
            <person name="Pankratov T."/>
            <person name="Grouzdev D."/>
        </authorList>
    </citation>
    <scope>NUCLEOTIDE SEQUENCE [LARGE SCALE GENOMIC DNA]</scope>
    <source>
        <strain evidence="4 5">KEBCLARHB70R</strain>
    </source>
</reference>
<dbReference type="Pfam" id="PF08240">
    <property type="entry name" value="ADH_N"/>
    <property type="match status" value="1"/>
</dbReference>
<dbReference type="Pfam" id="PF00107">
    <property type="entry name" value="ADH_zinc_N"/>
    <property type="match status" value="1"/>
</dbReference>
<dbReference type="CDD" id="cd05286">
    <property type="entry name" value="QOR2"/>
    <property type="match status" value="1"/>
</dbReference>
<dbReference type="InterPro" id="IPR011032">
    <property type="entry name" value="GroES-like_sf"/>
</dbReference>
<dbReference type="SUPFAM" id="SSF51735">
    <property type="entry name" value="NAD(P)-binding Rossmann-fold domains"/>
    <property type="match status" value="1"/>
</dbReference>
<organism evidence="4 5">
    <name type="scientific">Lichenicoccus roseus</name>
    <dbReference type="NCBI Taxonomy" id="2683649"/>
    <lineage>
        <taxon>Bacteria</taxon>
        <taxon>Pseudomonadati</taxon>
        <taxon>Pseudomonadota</taxon>
        <taxon>Alphaproteobacteria</taxon>
        <taxon>Acetobacterales</taxon>
        <taxon>Acetobacteraceae</taxon>
        <taxon>Lichenicoccus</taxon>
    </lineage>
</organism>
<dbReference type="NCBIfam" id="NF008024">
    <property type="entry name" value="PRK10754.1"/>
    <property type="match status" value="1"/>
</dbReference>
<dbReference type="PANTHER" id="PTHR48106:SF13">
    <property type="entry name" value="QUINONE OXIDOREDUCTASE-RELATED"/>
    <property type="match status" value="1"/>
</dbReference>
<dbReference type="GO" id="GO:0035925">
    <property type="term" value="F:mRNA 3'-UTR AU-rich region binding"/>
    <property type="evidence" value="ECO:0007669"/>
    <property type="project" value="TreeGrafter"/>
</dbReference>
<dbReference type="EMBL" id="VCDI01000006">
    <property type="protein sequence ID" value="TLU71543.1"/>
    <property type="molecule type" value="Genomic_DNA"/>
</dbReference>
<comment type="caution">
    <text evidence="4">The sequence shown here is derived from an EMBL/GenBank/DDBJ whole genome shotgun (WGS) entry which is preliminary data.</text>
</comment>
<dbReference type="PANTHER" id="PTHR48106">
    <property type="entry name" value="QUINONE OXIDOREDUCTASE PIG3-RELATED"/>
    <property type="match status" value="1"/>
</dbReference>
<keyword evidence="2" id="KW-0560">Oxidoreductase</keyword>
<dbReference type="InterPro" id="IPR002364">
    <property type="entry name" value="Quin_OxRdtase/zeta-crystal_CS"/>
</dbReference>
<protein>
    <submittedName>
        <fullName evidence="4">Quinone oxidoreductase</fullName>
    </submittedName>
</protein>
<dbReference type="SMART" id="SM00829">
    <property type="entry name" value="PKS_ER"/>
    <property type="match status" value="1"/>
</dbReference>
<dbReference type="GO" id="GO:0008270">
    <property type="term" value="F:zinc ion binding"/>
    <property type="evidence" value="ECO:0007669"/>
    <property type="project" value="InterPro"/>
</dbReference>
<dbReference type="GO" id="GO:0070402">
    <property type="term" value="F:NADPH binding"/>
    <property type="evidence" value="ECO:0007669"/>
    <property type="project" value="TreeGrafter"/>
</dbReference>
<evidence type="ECO:0000259" key="3">
    <source>
        <dbReference type="SMART" id="SM00829"/>
    </source>
</evidence>
<dbReference type="RefSeq" id="WP_138327180.1">
    <property type="nucleotide sequence ID" value="NZ_VCDI01000006.1"/>
</dbReference>
<dbReference type="GO" id="GO:0005829">
    <property type="term" value="C:cytosol"/>
    <property type="evidence" value="ECO:0007669"/>
    <property type="project" value="TreeGrafter"/>
</dbReference>
<dbReference type="GO" id="GO:0003960">
    <property type="term" value="F:quinone reductase (NADPH) activity"/>
    <property type="evidence" value="ECO:0007669"/>
    <property type="project" value="InterPro"/>
</dbReference>
<dbReference type="PROSITE" id="PS01162">
    <property type="entry name" value="QOR_ZETA_CRYSTAL"/>
    <property type="match status" value="1"/>
</dbReference>
<keyword evidence="1" id="KW-0521">NADP</keyword>
<gene>
    <name evidence="4" type="ORF">FE263_16840</name>
</gene>
<evidence type="ECO:0000313" key="5">
    <source>
        <dbReference type="Proteomes" id="UP000305654"/>
    </source>
</evidence>
<keyword evidence="5" id="KW-1185">Reference proteome</keyword>
<feature type="domain" description="Enoyl reductase (ER)" evidence="3">
    <location>
        <begin position="11"/>
        <end position="321"/>
    </location>
</feature>
<dbReference type="FunFam" id="3.40.50.720:FF:000053">
    <property type="entry name" value="Quinone oxidoreductase 1"/>
    <property type="match status" value="1"/>
</dbReference>
<dbReference type="InterPro" id="IPR047618">
    <property type="entry name" value="QOR-like"/>
</dbReference>